<evidence type="ECO:0000256" key="1">
    <source>
        <dbReference type="ARBA" id="ARBA00005417"/>
    </source>
</evidence>
<dbReference type="InterPro" id="IPR027417">
    <property type="entry name" value="P-loop_NTPase"/>
</dbReference>
<dbReference type="GO" id="GO:0043190">
    <property type="term" value="C:ATP-binding cassette (ABC) transporter complex"/>
    <property type="evidence" value="ECO:0007669"/>
    <property type="project" value="TreeGrafter"/>
</dbReference>
<dbReference type="Pfam" id="PF00005">
    <property type="entry name" value="ABC_tran"/>
    <property type="match status" value="1"/>
</dbReference>
<dbReference type="InterPro" id="IPR050095">
    <property type="entry name" value="ECF_ABC_transporter_ATP-bd"/>
</dbReference>
<gene>
    <name evidence="6" type="ORF">OQ257_08155</name>
</gene>
<dbReference type="PROSITE" id="PS50893">
    <property type="entry name" value="ABC_TRANSPORTER_2"/>
    <property type="match status" value="1"/>
</dbReference>
<dbReference type="RefSeq" id="WP_275218120.1">
    <property type="nucleotide sequence ID" value="NZ_CP103813.1"/>
</dbReference>
<dbReference type="GO" id="GO:0016887">
    <property type="term" value="F:ATP hydrolysis activity"/>
    <property type="evidence" value="ECO:0007669"/>
    <property type="project" value="InterPro"/>
</dbReference>
<comment type="caution">
    <text evidence="6">The sequence shown here is derived from an EMBL/GenBank/DDBJ whole genome shotgun (WGS) entry which is preliminary data.</text>
</comment>
<dbReference type="GO" id="GO:0042626">
    <property type="term" value="F:ATPase-coupled transmembrane transporter activity"/>
    <property type="evidence" value="ECO:0007669"/>
    <property type="project" value="TreeGrafter"/>
</dbReference>
<feature type="domain" description="ABC transporter" evidence="5">
    <location>
        <begin position="4"/>
        <end position="209"/>
    </location>
</feature>
<name>A0A9X4G604_ACTEU</name>
<organism evidence="6 7">
    <name type="scientific">Actinobacillus equuli subsp. equuli</name>
    <dbReference type="NCBI Taxonomy" id="202947"/>
    <lineage>
        <taxon>Bacteria</taxon>
        <taxon>Pseudomonadati</taxon>
        <taxon>Pseudomonadota</taxon>
        <taxon>Gammaproteobacteria</taxon>
        <taxon>Pasteurellales</taxon>
        <taxon>Pasteurellaceae</taxon>
        <taxon>Actinobacillus</taxon>
    </lineage>
</organism>
<reference evidence="6" key="2">
    <citation type="journal article" date="2023" name="Pathogens">
        <title>Pathological Features and Genomic Characterization of an Actinobacillus equuli subsp. equuli Bearing Unique Virulence-Associated Genes from an Adult Horse with Pleuropneumonia.</title>
        <authorList>
            <person name="Kamali M."/>
            <person name="Carossino M."/>
            <person name="Del Piero F."/>
            <person name="Peak L."/>
            <person name="Mitchell M.S."/>
            <person name="Willette J."/>
            <person name="Baker R."/>
            <person name="Li F."/>
            <person name="Kenez A."/>
            <person name="Balasuriya U.B.R."/>
            <person name="Go Y.Y."/>
        </authorList>
    </citation>
    <scope>NUCLEOTIDE SEQUENCE</scope>
    <source>
        <strain evidence="6">4524</strain>
    </source>
</reference>
<dbReference type="Gene3D" id="3.40.50.300">
    <property type="entry name" value="P-loop containing nucleotide triphosphate hydrolases"/>
    <property type="match status" value="1"/>
</dbReference>
<keyword evidence="4 6" id="KW-0067">ATP-binding</keyword>
<keyword evidence="2" id="KW-0813">Transport</keyword>
<evidence type="ECO:0000256" key="4">
    <source>
        <dbReference type="ARBA" id="ARBA00022840"/>
    </source>
</evidence>
<dbReference type="GO" id="GO:0005524">
    <property type="term" value="F:ATP binding"/>
    <property type="evidence" value="ECO:0007669"/>
    <property type="project" value="UniProtKB-KW"/>
</dbReference>
<dbReference type="InterPro" id="IPR003439">
    <property type="entry name" value="ABC_transporter-like_ATP-bd"/>
</dbReference>
<comment type="similarity">
    <text evidence="1">Belongs to the ABC transporter superfamily.</text>
</comment>
<dbReference type="Proteomes" id="UP001142444">
    <property type="component" value="Unassembled WGS sequence"/>
</dbReference>
<evidence type="ECO:0000259" key="5">
    <source>
        <dbReference type="PROSITE" id="PS50893"/>
    </source>
</evidence>
<evidence type="ECO:0000256" key="2">
    <source>
        <dbReference type="ARBA" id="ARBA00022448"/>
    </source>
</evidence>
<dbReference type="PANTHER" id="PTHR43553:SF24">
    <property type="entry name" value="ENERGY-COUPLING FACTOR TRANSPORTER ATP-BINDING PROTEIN ECFA1"/>
    <property type="match status" value="1"/>
</dbReference>
<reference evidence="6" key="1">
    <citation type="submission" date="2022-11" db="EMBL/GenBank/DDBJ databases">
        <authorList>
            <person name="Kamali M."/>
            <person name="Peak L."/>
            <person name="Go Y.Y."/>
            <person name="Balasuriya U.B.R."/>
            <person name="Carossino M."/>
        </authorList>
    </citation>
    <scope>NUCLEOTIDE SEQUENCE</scope>
    <source>
        <strain evidence="6">4524</strain>
    </source>
</reference>
<dbReference type="CDD" id="cd03225">
    <property type="entry name" value="ABC_cobalt_CbiO_domain1"/>
    <property type="match status" value="1"/>
</dbReference>
<dbReference type="SMART" id="SM00382">
    <property type="entry name" value="AAA"/>
    <property type="match status" value="1"/>
</dbReference>
<evidence type="ECO:0000313" key="6">
    <source>
        <dbReference type="EMBL" id="MDE8035135.1"/>
    </source>
</evidence>
<protein>
    <submittedName>
        <fullName evidence="6">Energy-coupling factor ABC transporter ATP-binding protein</fullName>
    </submittedName>
</protein>
<proteinExistence type="inferred from homology"/>
<dbReference type="EMBL" id="JAPHVQ010000007">
    <property type="protein sequence ID" value="MDE8035135.1"/>
    <property type="molecule type" value="Genomic_DNA"/>
</dbReference>
<dbReference type="PANTHER" id="PTHR43553">
    <property type="entry name" value="HEAVY METAL TRANSPORTER"/>
    <property type="match status" value="1"/>
</dbReference>
<keyword evidence="3" id="KW-0547">Nucleotide-binding</keyword>
<evidence type="ECO:0000256" key="3">
    <source>
        <dbReference type="ARBA" id="ARBA00022741"/>
    </source>
</evidence>
<keyword evidence="7" id="KW-1185">Reference proteome</keyword>
<dbReference type="InterPro" id="IPR003593">
    <property type="entry name" value="AAA+_ATPase"/>
</dbReference>
<evidence type="ECO:0000313" key="7">
    <source>
        <dbReference type="Proteomes" id="UP001142444"/>
    </source>
</evidence>
<dbReference type="SUPFAM" id="SSF52540">
    <property type="entry name" value="P-loop containing nucleoside triphosphate hydrolases"/>
    <property type="match status" value="1"/>
</dbReference>
<dbReference type="AlphaFoldDB" id="A0A9X4G604"/>
<dbReference type="InterPro" id="IPR015856">
    <property type="entry name" value="ABC_transpr_CbiO/EcfA_su"/>
</dbReference>
<accession>A0A9X4G604</accession>
<sequence>MSILEINNLTVFRNRQAVINALSFAIEPQQRVFLQGEIGVGKSTLLLSLLGFLPIHSGDIYLFGTHCQREKDFVPFRGKVGICFQNAEDQLFGPTVLDDVAFGVLNQGYTQAQAYQIALEQLQMLDLEYLKDRPVNALSGGEQNFTALAGVLAMKPKLLLLDEPTNGLDAKNCAKLTALLKQLQLPMLVASHDQTFTRQLADKTLYLQK</sequence>